<reference evidence="2 3" key="1">
    <citation type="submission" date="2020-11" db="EMBL/GenBank/DDBJ databases">
        <title>Erythrobacter sediminis sp. nov., a marine bacterium from a tidal flat of Garorim Bay.</title>
        <authorList>
            <person name="Kim D."/>
            <person name="Yoo Y."/>
            <person name="Kim J.-J."/>
        </authorList>
    </citation>
    <scope>NUCLEOTIDE SEQUENCE [LARGE SCALE GENOMIC DNA]</scope>
    <source>
        <strain evidence="2 3">JGD-13</strain>
    </source>
</reference>
<evidence type="ECO:0000313" key="2">
    <source>
        <dbReference type="EMBL" id="MBH5321905.1"/>
    </source>
</evidence>
<dbReference type="Proteomes" id="UP000602442">
    <property type="component" value="Unassembled WGS sequence"/>
</dbReference>
<keyword evidence="1" id="KW-1133">Transmembrane helix</keyword>
<gene>
    <name evidence="2" type="ORF">I5L03_04835</name>
</gene>
<dbReference type="EMBL" id="JAEANY010000001">
    <property type="protein sequence ID" value="MBH5321905.1"/>
    <property type="molecule type" value="Genomic_DNA"/>
</dbReference>
<comment type="caution">
    <text evidence="2">The sequence shown here is derived from an EMBL/GenBank/DDBJ whole genome shotgun (WGS) entry which is preliminary data.</text>
</comment>
<feature type="transmembrane region" description="Helical" evidence="1">
    <location>
        <begin position="29"/>
        <end position="47"/>
    </location>
</feature>
<keyword evidence="1" id="KW-0812">Transmembrane</keyword>
<feature type="transmembrane region" description="Helical" evidence="1">
    <location>
        <begin position="59"/>
        <end position="78"/>
    </location>
</feature>
<organism evidence="2 3">
    <name type="scientific">Aurantiacibacter sediminis</name>
    <dbReference type="NCBI Taxonomy" id="2793064"/>
    <lineage>
        <taxon>Bacteria</taxon>
        <taxon>Pseudomonadati</taxon>
        <taxon>Pseudomonadota</taxon>
        <taxon>Alphaproteobacteria</taxon>
        <taxon>Sphingomonadales</taxon>
        <taxon>Erythrobacteraceae</taxon>
        <taxon>Aurantiacibacter</taxon>
    </lineage>
</organism>
<accession>A0ABS0N1S0</accession>
<evidence type="ECO:0000313" key="3">
    <source>
        <dbReference type="Proteomes" id="UP000602442"/>
    </source>
</evidence>
<evidence type="ECO:0008006" key="4">
    <source>
        <dbReference type="Google" id="ProtNLM"/>
    </source>
</evidence>
<dbReference type="RefSeq" id="WP_197920543.1">
    <property type="nucleotide sequence ID" value="NZ_CAWPTA010000006.1"/>
</dbReference>
<sequence>MTGIVRLIGIIFFILTFLEGATLGHAGLGLINCVVFSLLALAVLRFAPERWGHDGQVYGMAGAFFISLATPFVLYLFFGEQAVSAPQPEITGADTQ</sequence>
<protein>
    <recommendedName>
        <fullName evidence="4">DUF805 domain-containing protein</fullName>
    </recommendedName>
</protein>
<evidence type="ECO:0000256" key="1">
    <source>
        <dbReference type="SAM" id="Phobius"/>
    </source>
</evidence>
<proteinExistence type="predicted"/>
<keyword evidence="1" id="KW-0472">Membrane</keyword>
<feature type="transmembrane region" description="Helical" evidence="1">
    <location>
        <begin position="7"/>
        <end position="23"/>
    </location>
</feature>
<keyword evidence="3" id="KW-1185">Reference proteome</keyword>
<name>A0ABS0N1S0_9SPHN</name>